<dbReference type="Proteomes" id="UP000029964">
    <property type="component" value="Unassembled WGS sequence"/>
</dbReference>
<dbReference type="GO" id="GO:0003735">
    <property type="term" value="F:structural constituent of ribosome"/>
    <property type="evidence" value="ECO:0007669"/>
    <property type="project" value="TreeGrafter"/>
</dbReference>
<dbReference type="GO" id="GO:0005763">
    <property type="term" value="C:mitochondrial small ribosomal subunit"/>
    <property type="evidence" value="ECO:0007669"/>
    <property type="project" value="TreeGrafter"/>
</dbReference>
<evidence type="ECO:0000313" key="4">
    <source>
        <dbReference type="Proteomes" id="UP000029964"/>
    </source>
</evidence>
<dbReference type="Pfam" id="PF12298">
    <property type="entry name" value="Bot1p"/>
    <property type="match status" value="1"/>
</dbReference>
<feature type="region of interest" description="Disordered" evidence="2">
    <location>
        <begin position="284"/>
        <end position="319"/>
    </location>
</feature>
<sequence length="319" mass="36293">MPPRVPGASAPLAAAVDLLGQRSSATAVRGFCTTQPLERMSRNRVRMWAWVKRHGKPMFEESGRERRYMGQAEDQPFPLNPHFRSEPVLSDTVREAIWERVVENGEAIKSVSHEFGVDVRRIAAVVRLKQVEKSMVAKEEPLAAPYAHAIGRMVPQARLEDLENPNQAFEPINEVPMHPYTMQQLFVPVSESRQFTREDAAKAFHDHLLPADERSYQKELIAAEREVVEGVPRAQAMEKYRLEVQRLEEEHARKMAERKQAEADRTTTIETGRAAYRIKDIKVEDGGHDGKSPRGVGWRYGAPHQDRKRGLVKIPTQVP</sequence>
<accession>A0A086T383</accession>
<dbReference type="PANTHER" id="PTHR28158:SF1">
    <property type="entry name" value="SMALL RIBOSOMAL SUBUNIT PROTEIN MS45"/>
    <property type="match status" value="1"/>
</dbReference>
<dbReference type="STRING" id="857340.A0A086T383"/>
<reference evidence="4" key="1">
    <citation type="journal article" date="2014" name="Genome Announc.">
        <title>Genome sequence and annotation of Acremonium chrysogenum, producer of the beta-lactam antibiotic cephalosporin C.</title>
        <authorList>
            <person name="Terfehr D."/>
            <person name="Dahlmann T.A."/>
            <person name="Specht T."/>
            <person name="Zadra I."/>
            <person name="Kuernsteiner H."/>
            <person name="Kueck U."/>
        </authorList>
    </citation>
    <scope>NUCLEOTIDE SEQUENCE [LARGE SCALE GENOMIC DNA]</scope>
    <source>
        <strain evidence="4">ATCC 11550 / CBS 779.69 / DSM 880 / IAM 14645 / JCM 23072 / IMI 49137</strain>
    </source>
</reference>
<keyword evidence="3" id="KW-0687">Ribonucleoprotein</keyword>
<keyword evidence="1" id="KW-0175">Coiled coil</keyword>
<dbReference type="PANTHER" id="PTHR28158">
    <property type="entry name" value="37S RIBOSOMAL PROTEIN S35, MITOCHONDRIAL"/>
    <property type="match status" value="1"/>
</dbReference>
<dbReference type="OrthoDB" id="10052321at2759"/>
<evidence type="ECO:0000313" key="3">
    <source>
        <dbReference type="EMBL" id="KFH43815.1"/>
    </source>
</evidence>
<dbReference type="AlphaFoldDB" id="A0A086T383"/>
<organism evidence="3 4">
    <name type="scientific">Hapsidospora chrysogenum (strain ATCC 11550 / CBS 779.69 / DSM 880 / IAM 14645 / JCM 23072 / IMI 49137)</name>
    <name type="common">Acremonium chrysogenum</name>
    <dbReference type="NCBI Taxonomy" id="857340"/>
    <lineage>
        <taxon>Eukaryota</taxon>
        <taxon>Fungi</taxon>
        <taxon>Dikarya</taxon>
        <taxon>Ascomycota</taxon>
        <taxon>Pezizomycotina</taxon>
        <taxon>Sordariomycetes</taxon>
        <taxon>Hypocreomycetidae</taxon>
        <taxon>Hypocreales</taxon>
        <taxon>Bionectriaceae</taxon>
        <taxon>Hapsidospora</taxon>
    </lineage>
</organism>
<protein>
    <submittedName>
        <fullName evidence="3">37S ribosomal protein-like protein</fullName>
    </submittedName>
</protein>
<keyword evidence="4" id="KW-1185">Reference proteome</keyword>
<feature type="coiled-coil region" evidence="1">
    <location>
        <begin position="237"/>
        <end position="264"/>
    </location>
</feature>
<dbReference type="InterPro" id="IPR021036">
    <property type="entry name" value="Ribosomal_mS45"/>
</dbReference>
<dbReference type="GO" id="GO:0032543">
    <property type="term" value="P:mitochondrial translation"/>
    <property type="evidence" value="ECO:0007669"/>
    <property type="project" value="TreeGrafter"/>
</dbReference>
<keyword evidence="3" id="KW-0689">Ribosomal protein</keyword>
<evidence type="ECO:0000256" key="1">
    <source>
        <dbReference type="SAM" id="Coils"/>
    </source>
</evidence>
<dbReference type="HOGENOM" id="CLU_049223_0_0_1"/>
<evidence type="ECO:0000256" key="2">
    <source>
        <dbReference type="SAM" id="MobiDB-lite"/>
    </source>
</evidence>
<dbReference type="EMBL" id="JPKY01000061">
    <property type="protein sequence ID" value="KFH43815.1"/>
    <property type="molecule type" value="Genomic_DNA"/>
</dbReference>
<proteinExistence type="predicted"/>
<comment type="caution">
    <text evidence="3">The sequence shown here is derived from an EMBL/GenBank/DDBJ whole genome shotgun (WGS) entry which is preliminary data.</text>
</comment>
<gene>
    <name evidence="3" type="ORF">ACRE_054340</name>
</gene>
<name>A0A086T383_HAPC1</name>